<feature type="domain" description="Mur ligase central" evidence="14">
    <location>
        <begin position="95"/>
        <end position="278"/>
    </location>
</feature>
<comment type="subcellular location">
    <subcellularLocation>
        <location evidence="10 11">Cytoplasm</location>
    </subcellularLocation>
</comment>
<evidence type="ECO:0000256" key="7">
    <source>
        <dbReference type="ARBA" id="ARBA00022984"/>
    </source>
</evidence>
<evidence type="ECO:0000256" key="10">
    <source>
        <dbReference type="HAMAP-Rule" id="MF_02019"/>
    </source>
</evidence>
<dbReference type="EMBL" id="CP042435">
    <property type="protein sequence ID" value="QEC68391.1"/>
    <property type="molecule type" value="Genomic_DNA"/>
</dbReference>
<dbReference type="PANTHER" id="PTHR43024:SF1">
    <property type="entry name" value="UDP-N-ACETYLMURAMOYL-TRIPEPTIDE--D-ALANYL-D-ALANINE LIGASE"/>
    <property type="match status" value="1"/>
</dbReference>
<evidence type="ECO:0000256" key="2">
    <source>
        <dbReference type="ARBA" id="ARBA00022598"/>
    </source>
</evidence>
<dbReference type="NCBIfam" id="TIGR01143">
    <property type="entry name" value="murF"/>
    <property type="match status" value="1"/>
</dbReference>
<comment type="catalytic activity">
    <reaction evidence="10 11">
        <text>D-alanyl-D-alanine + UDP-N-acetyl-alpha-D-muramoyl-L-alanyl-gamma-D-glutamyl-meso-2,6-diaminopimelate + ATP = UDP-N-acetyl-alpha-D-muramoyl-L-alanyl-gamma-D-glutamyl-meso-2,6-diaminopimeloyl-D-alanyl-D-alanine + ADP + phosphate + H(+)</text>
        <dbReference type="Rhea" id="RHEA:28374"/>
        <dbReference type="ChEBI" id="CHEBI:15378"/>
        <dbReference type="ChEBI" id="CHEBI:30616"/>
        <dbReference type="ChEBI" id="CHEBI:43474"/>
        <dbReference type="ChEBI" id="CHEBI:57822"/>
        <dbReference type="ChEBI" id="CHEBI:61386"/>
        <dbReference type="ChEBI" id="CHEBI:83905"/>
        <dbReference type="ChEBI" id="CHEBI:456216"/>
        <dbReference type="EC" id="6.3.2.10"/>
    </reaction>
</comment>
<evidence type="ECO:0000256" key="8">
    <source>
        <dbReference type="ARBA" id="ARBA00023306"/>
    </source>
</evidence>
<keyword evidence="16" id="KW-1185">Reference proteome</keyword>
<protein>
    <recommendedName>
        <fullName evidence="10 11">UDP-N-acetylmuramoyl-tripeptide--D-alanyl-D-alanine ligase</fullName>
        <ecNumber evidence="10 11">6.3.2.10</ecNumber>
    </recommendedName>
    <alternativeName>
        <fullName evidence="10">D-alanyl-D-alanine-adding enzyme</fullName>
    </alternativeName>
</protein>
<keyword evidence="7 10" id="KW-0573">Peptidoglycan synthesis</keyword>
<dbReference type="Proteomes" id="UP000321533">
    <property type="component" value="Chromosome"/>
</dbReference>
<keyword evidence="8 10" id="KW-0131">Cell cycle</keyword>
<dbReference type="GO" id="GO:0008766">
    <property type="term" value="F:UDP-N-acetylmuramoylalanyl-D-glutamyl-2,6-diaminopimelate-D-alanyl-D-alanine ligase activity"/>
    <property type="evidence" value="ECO:0007669"/>
    <property type="project" value="RHEA"/>
</dbReference>
<dbReference type="GO" id="GO:0005737">
    <property type="term" value="C:cytoplasm"/>
    <property type="evidence" value="ECO:0007669"/>
    <property type="project" value="UniProtKB-SubCell"/>
</dbReference>
<dbReference type="Pfam" id="PF02875">
    <property type="entry name" value="Mur_ligase_C"/>
    <property type="match status" value="1"/>
</dbReference>
<evidence type="ECO:0000256" key="1">
    <source>
        <dbReference type="ARBA" id="ARBA00022490"/>
    </source>
</evidence>
<reference evidence="15 16" key="1">
    <citation type="journal article" date="2016" name="Int. J. Syst. Evol. Microbiol.">
        <title>Panacibacter ginsenosidivorans gen. nov., sp. nov., with ginsenoside converting activity isolated from soil of a ginseng field.</title>
        <authorList>
            <person name="Siddiqi M.Z."/>
            <person name="Muhammad Shafi S."/>
            <person name="Choi K.D."/>
            <person name="Im W.T."/>
        </authorList>
    </citation>
    <scope>NUCLEOTIDE SEQUENCE [LARGE SCALE GENOMIC DNA]</scope>
    <source>
        <strain evidence="15 16">Gsoil1550</strain>
    </source>
</reference>
<evidence type="ECO:0000256" key="11">
    <source>
        <dbReference type="RuleBase" id="RU004136"/>
    </source>
</evidence>
<dbReference type="UniPathway" id="UPA00219"/>
<evidence type="ECO:0000256" key="4">
    <source>
        <dbReference type="ARBA" id="ARBA00022741"/>
    </source>
</evidence>
<keyword evidence="2 10" id="KW-0436">Ligase</keyword>
<dbReference type="InterPro" id="IPR013221">
    <property type="entry name" value="Mur_ligase_cen"/>
</dbReference>
<evidence type="ECO:0000313" key="16">
    <source>
        <dbReference type="Proteomes" id="UP000321533"/>
    </source>
</evidence>
<dbReference type="InterPro" id="IPR005863">
    <property type="entry name" value="UDP-N-AcMur_synth"/>
</dbReference>
<gene>
    <name evidence="10" type="primary">murF</name>
    <name evidence="15" type="ORF">FRZ67_14160</name>
</gene>
<evidence type="ECO:0000256" key="9">
    <source>
        <dbReference type="ARBA" id="ARBA00023316"/>
    </source>
</evidence>
<evidence type="ECO:0000256" key="3">
    <source>
        <dbReference type="ARBA" id="ARBA00022618"/>
    </source>
</evidence>
<dbReference type="HAMAP" id="MF_02019">
    <property type="entry name" value="MurF"/>
    <property type="match status" value="1"/>
</dbReference>
<dbReference type="SUPFAM" id="SSF63418">
    <property type="entry name" value="MurE/MurF N-terminal domain"/>
    <property type="match status" value="1"/>
</dbReference>
<dbReference type="Gene3D" id="3.40.1190.10">
    <property type="entry name" value="Mur-like, catalytic domain"/>
    <property type="match status" value="1"/>
</dbReference>
<comment type="similarity">
    <text evidence="10">Belongs to the MurCDEF family. MurF subfamily.</text>
</comment>
<keyword evidence="4 10" id="KW-0547">Nucleotide-binding</keyword>
<dbReference type="AlphaFoldDB" id="A0A5B8VBS9"/>
<name>A0A5B8VBS9_9BACT</name>
<dbReference type="GO" id="GO:0071555">
    <property type="term" value="P:cell wall organization"/>
    <property type="evidence" value="ECO:0007669"/>
    <property type="project" value="UniProtKB-KW"/>
</dbReference>
<dbReference type="Pfam" id="PF08245">
    <property type="entry name" value="Mur_ligase_M"/>
    <property type="match status" value="1"/>
</dbReference>
<dbReference type="SUPFAM" id="SSF53244">
    <property type="entry name" value="MurD-like peptide ligases, peptide-binding domain"/>
    <property type="match status" value="1"/>
</dbReference>
<dbReference type="InterPro" id="IPR036565">
    <property type="entry name" value="Mur-like_cat_sf"/>
</dbReference>
<evidence type="ECO:0000259" key="12">
    <source>
        <dbReference type="Pfam" id="PF01225"/>
    </source>
</evidence>
<dbReference type="Gene3D" id="3.90.190.20">
    <property type="entry name" value="Mur ligase, C-terminal domain"/>
    <property type="match status" value="1"/>
</dbReference>
<dbReference type="EC" id="6.3.2.10" evidence="10 11"/>
<keyword evidence="5 10" id="KW-0067">ATP-binding</keyword>
<evidence type="ECO:0000256" key="6">
    <source>
        <dbReference type="ARBA" id="ARBA00022960"/>
    </source>
</evidence>
<dbReference type="InterPro" id="IPR000713">
    <property type="entry name" value="Mur_ligase_N"/>
</dbReference>
<evidence type="ECO:0000259" key="14">
    <source>
        <dbReference type="Pfam" id="PF08245"/>
    </source>
</evidence>
<organism evidence="15 16">
    <name type="scientific">Panacibacter ginsenosidivorans</name>
    <dbReference type="NCBI Taxonomy" id="1813871"/>
    <lineage>
        <taxon>Bacteria</taxon>
        <taxon>Pseudomonadati</taxon>
        <taxon>Bacteroidota</taxon>
        <taxon>Chitinophagia</taxon>
        <taxon>Chitinophagales</taxon>
        <taxon>Chitinophagaceae</taxon>
        <taxon>Panacibacter</taxon>
    </lineage>
</organism>
<proteinExistence type="inferred from homology"/>
<keyword evidence="1 10" id="KW-0963">Cytoplasm</keyword>
<dbReference type="RefSeq" id="WP_147190348.1">
    <property type="nucleotide sequence ID" value="NZ_CP042435.1"/>
</dbReference>
<dbReference type="GO" id="GO:0047480">
    <property type="term" value="F:UDP-N-acetylmuramoyl-tripeptide-D-alanyl-D-alanine ligase activity"/>
    <property type="evidence" value="ECO:0007669"/>
    <property type="project" value="UniProtKB-UniRule"/>
</dbReference>
<feature type="binding site" evidence="10">
    <location>
        <begin position="97"/>
        <end position="103"/>
    </location>
    <ligand>
        <name>ATP</name>
        <dbReference type="ChEBI" id="CHEBI:30616"/>
    </ligand>
</feature>
<dbReference type="InterPro" id="IPR035911">
    <property type="entry name" value="MurE/MurF_N"/>
</dbReference>
<dbReference type="GO" id="GO:0051301">
    <property type="term" value="P:cell division"/>
    <property type="evidence" value="ECO:0007669"/>
    <property type="project" value="UniProtKB-KW"/>
</dbReference>
<dbReference type="GO" id="GO:0008360">
    <property type="term" value="P:regulation of cell shape"/>
    <property type="evidence" value="ECO:0007669"/>
    <property type="project" value="UniProtKB-KW"/>
</dbReference>
<dbReference type="InterPro" id="IPR036615">
    <property type="entry name" value="Mur_ligase_C_dom_sf"/>
</dbReference>
<dbReference type="InterPro" id="IPR004101">
    <property type="entry name" value="Mur_ligase_C"/>
</dbReference>
<evidence type="ECO:0000313" key="15">
    <source>
        <dbReference type="EMBL" id="QEC68391.1"/>
    </source>
</evidence>
<dbReference type="SUPFAM" id="SSF53623">
    <property type="entry name" value="MurD-like peptide ligases, catalytic domain"/>
    <property type="match status" value="1"/>
</dbReference>
<evidence type="ECO:0000259" key="13">
    <source>
        <dbReference type="Pfam" id="PF02875"/>
    </source>
</evidence>
<comment type="pathway">
    <text evidence="10 11">Cell wall biogenesis; peptidoglycan biosynthesis.</text>
</comment>
<dbReference type="PANTHER" id="PTHR43024">
    <property type="entry name" value="UDP-N-ACETYLMURAMOYL-TRIPEPTIDE--D-ALANYL-D-ALANINE LIGASE"/>
    <property type="match status" value="1"/>
</dbReference>
<dbReference type="OrthoDB" id="9801978at2"/>
<feature type="domain" description="Mur ligase C-terminal" evidence="13">
    <location>
        <begin position="302"/>
        <end position="416"/>
    </location>
</feature>
<dbReference type="KEGG" id="pgin:FRZ67_14160"/>
<feature type="domain" description="Mur ligase N-terminal catalytic" evidence="12">
    <location>
        <begin position="16"/>
        <end position="84"/>
    </location>
</feature>
<keyword evidence="3 10" id="KW-0132">Cell division</keyword>
<comment type="function">
    <text evidence="10 11">Involved in cell wall formation. Catalyzes the final step in the synthesis of UDP-N-acetylmuramoyl-pentapeptide, the precursor of murein.</text>
</comment>
<keyword evidence="9 10" id="KW-0961">Cell wall biogenesis/degradation</keyword>
<keyword evidence="6 10" id="KW-0133">Cell shape</keyword>
<sequence>MTIESLYQIFLQHPSIQTDTRKLKPGDLFFALKGPNFNGNLFALKALEMGAAYSIVDEDIEGANDSIIKTDDVLTALQQLAKYHREQFNIPFIAITGSNGKTTTKELVSTVLASHFKTYTTEGNLNNHIGIPITLLSVQKDAEMAVIEMGANHQKEIASYCVYTQPTHGIITNCGKAHLEGFGGIEGVRKGKGELFDYIRARNGTVFAYDDYDYLHDMSKDIQHIEWYGSKKGTVTGHVLQSEPFLEVAFTKGGSFTSLKTQLVGDYNLPNVLCAVAVGKHFNVPDEKIRSAIENYIPSNSRSQLMEKGSNKIILDAYNANPSSMKLAIENFAKLHADKKVLMLGGMMELGEESIAEHKNIIAQIDAYKWDAVVLVGGDFAKIDHAYTFFANSTEAAVWLQQQHFENTYLLVKGSRSMAMEKVLQPV</sequence>
<accession>A0A5B8VBS9</accession>
<dbReference type="Gene3D" id="3.40.1390.10">
    <property type="entry name" value="MurE/MurF, N-terminal domain"/>
    <property type="match status" value="1"/>
</dbReference>
<evidence type="ECO:0000256" key="5">
    <source>
        <dbReference type="ARBA" id="ARBA00022840"/>
    </source>
</evidence>
<dbReference type="Pfam" id="PF01225">
    <property type="entry name" value="Mur_ligase"/>
    <property type="match status" value="1"/>
</dbReference>
<dbReference type="GO" id="GO:0005524">
    <property type="term" value="F:ATP binding"/>
    <property type="evidence" value="ECO:0007669"/>
    <property type="project" value="UniProtKB-UniRule"/>
</dbReference>
<dbReference type="InterPro" id="IPR051046">
    <property type="entry name" value="MurCDEF_CellWall_CoF430Synth"/>
</dbReference>
<dbReference type="GO" id="GO:0009252">
    <property type="term" value="P:peptidoglycan biosynthetic process"/>
    <property type="evidence" value="ECO:0007669"/>
    <property type="project" value="UniProtKB-UniRule"/>
</dbReference>